<reference evidence="2" key="1">
    <citation type="journal article" date="2020" name="mSystems">
        <title>Genome- and Community-Level Interaction Insights into Carbon Utilization and Element Cycling Functions of Hydrothermarchaeota in Hydrothermal Sediment.</title>
        <authorList>
            <person name="Zhou Z."/>
            <person name="Liu Y."/>
            <person name="Xu W."/>
            <person name="Pan J."/>
            <person name="Luo Z.H."/>
            <person name="Li M."/>
        </authorList>
    </citation>
    <scope>NUCLEOTIDE SEQUENCE [LARGE SCALE GENOMIC DNA]</scope>
    <source>
        <strain evidence="2">SpSt-769</strain>
    </source>
</reference>
<dbReference type="EMBL" id="DTGT01000338">
    <property type="protein sequence ID" value="HGH61706.1"/>
    <property type="molecule type" value="Genomic_DNA"/>
</dbReference>
<proteinExistence type="predicted"/>
<accession>A0A7C4ASP6</accession>
<evidence type="ECO:0000313" key="2">
    <source>
        <dbReference type="EMBL" id="HGH61706.1"/>
    </source>
</evidence>
<gene>
    <name evidence="2" type="ORF">ENV54_10450</name>
</gene>
<name>A0A7C4ASP6_9BACT</name>
<protein>
    <recommendedName>
        <fullName evidence="1">ParB-like catalytic effector domain-containing protein</fullName>
    </recommendedName>
</protein>
<evidence type="ECO:0000259" key="1">
    <source>
        <dbReference type="Pfam" id="PF24392"/>
    </source>
</evidence>
<sequence>MIIKQLQHFSQKELIEKLRNVTLLKQPDVRIYEKAFISLETVKPNELSPPQNYILRSELKKVRELKWALSDHGCNIYKLDGFVRLWLDNQGSPIDLLPPVVEESIEQDGSIHFIINDGMHRVYMALREWTLSQVILIRGIPRRYPYYAYPVPGGWSSVEEREDLPEGYLKKWHRIQDYHALYRNFNSAFLNVGAPRAFFQKDSVEA</sequence>
<organism evidence="2">
    <name type="scientific">Desulfomonile tiedjei</name>
    <dbReference type="NCBI Taxonomy" id="2358"/>
    <lineage>
        <taxon>Bacteria</taxon>
        <taxon>Pseudomonadati</taxon>
        <taxon>Thermodesulfobacteriota</taxon>
        <taxon>Desulfomonilia</taxon>
        <taxon>Desulfomonilales</taxon>
        <taxon>Desulfomonilaceae</taxon>
        <taxon>Desulfomonile</taxon>
    </lineage>
</organism>
<feature type="domain" description="ParB-like catalytic effector" evidence="1">
    <location>
        <begin position="13"/>
        <end position="159"/>
    </location>
</feature>
<dbReference type="Pfam" id="PF24392">
    <property type="entry name" value="Parb-CE"/>
    <property type="match status" value="1"/>
</dbReference>
<comment type="caution">
    <text evidence="2">The sequence shown here is derived from an EMBL/GenBank/DDBJ whole genome shotgun (WGS) entry which is preliminary data.</text>
</comment>
<dbReference type="InterPro" id="IPR057241">
    <property type="entry name" value="Parb-CE"/>
</dbReference>
<dbReference type="AlphaFoldDB" id="A0A7C4ASP6"/>